<gene>
    <name evidence="4" type="ORF">ASPWEDRAFT_33497</name>
</gene>
<feature type="region of interest" description="Disordered" evidence="1">
    <location>
        <begin position="157"/>
        <end position="180"/>
    </location>
</feature>
<keyword evidence="3" id="KW-0732">Signal</keyword>
<keyword evidence="2" id="KW-0472">Membrane</keyword>
<feature type="transmembrane region" description="Helical" evidence="2">
    <location>
        <begin position="184"/>
        <end position="207"/>
    </location>
</feature>
<feature type="chain" id="PRO_5012724890" description="Mid2 domain-containing protein" evidence="3">
    <location>
        <begin position="19"/>
        <end position="278"/>
    </location>
</feature>
<dbReference type="Proteomes" id="UP000184383">
    <property type="component" value="Unassembled WGS sequence"/>
</dbReference>
<evidence type="ECO:0000256" key="3">
    <source>
        <dbReference type="SAM" id="SignalP"/>
    </source>
</evidence>
<evidence type="ECO:0000256" key="1">
    <source>
        <dbReference type="SAM" id="MobiDB-lite"/>
    </source>
</evidence>
<dbReference type="AlphaFoldDB" id="A0A1L9RZ05"/>
<evidence type="ECO:0000313" key="5">
    <source>
        <dbReference type="Proteomes" id="UP000184383"/>
    </source>
</evidence>
<keyword evidence="2" id="KW-1133">Transmembrane helix</keyword>
<dbReference type="GeneID" id="63749650"/>
<accession>A0A1L9RZ05</accession>
<dbReference type="OrthoDB" id="5215637at2759"/>
<dbReference type="RefSeq" id="XP_040693857.1">
    <property type="nucleotide sequence ID" value="XM_040833802.1"/>
</dbReference>
<name>A0A1L9RZ05_ASPWE</name>
<evidence type="ECO:0000313" key="4">
    <source>
        <dbReference type="EMBL" id="OJJ40181.1"/>
    </source>
</evidence>
<sequence>MRTTHLFSLVLSASLTIAADTKCWFPDKVTEAKGDVPCYDSSGGSHCCGKTDICLSNGYCMGIAQPFVMARASCSDKNWGADSTCKDPCSFLPSLLGGGCSLPMISNNGSVALYCASAIVENSDGVGCVENHDPFTVPSATVVPNKAVLASSAYQSPLSTSSSSANSSSGADSGSSRSSSNNNVAIGAGVGVPLGVLAITAITWALWERRKRYLLLNSPQGMAAIPGQQYDMGPAAKYATLGSNAQELAPQAPVPQGYAPQGYPQGYVPQAQELGNHR</sequence>
<keyword evidence="5" id="KW-1185">Reference proteome</keyword>
<evidence type="ECO:0000256" key="2">
    <source>
        <dbReference type="SAM" id="Phobius"/>
    </source>
</evidence>
<organism evidence="4 5">
    <name type="scientific">Aspergillus wentii DTO 134E9</name>
    <dbReference type="NCBI Taxonomy" id="1073089"/>
    <lineage>
        <taxon>Eukaryota</taxon>
        <taxon>Fungi</taxon>
        <taxon>Dikarya</taxon>
        <taxon>Ascomycota</taxon>
        <taxon>Pezizomycotina</taxon>
        <taxon>Eurotiomycetes</taxon>
        <taxon>Eurotiomycetidae</taxon>
        <taxon>Eurotiales</taxon>
        <taxon>Aspergillaceae</taxon>
        <taxon>Aspergillus</taxon>
        <taxon>Aspergillus subgen. Cremei</taxon>
    </lineage>
</organism>
<evidence type="ECO:0008006" key="6">
    <source>
        <dbReference type="Google" id="ProtNLM"/>
    </source>
</evidence>
<dbReference type="VEuPathDB" id="FungiDB:ASPWEDRAFT_33497"/>
<dbReference type="STRING" id="1073089.A0A1L9RZ05"/>
<reference evidence="5" key="1">
    <citation type="journal article" date="2017" name="Genome Biol.">
        <title>Comparative genomics reveals high biological diversity and specific adaptations in the industrially and medically important fungal genus Aspergillus.</title>
        <authorList>
            <person name="de Vries R.P."/>
            <person name="Riley R."/>
            <person name="Wiebenga A."/>
            <person name="Aguilar-Osorio G."/>
            <person name="Amillis S."/>
            <person name="Uchima C.A."/>
            <person name="Anderluh G."/>
            <person name="Asadollahi M."/>
            <person name="Askin M."/>
            <person name="Barry K."/>
            <person name="Battaglia E."/>
            <person name="Bayram O."/>
            <person name="Benocci T."/>
            <person name="Braus-Stromeyer S.A."/>
            <person name="Caldana C."/>
            <person name="Canovas D."/>
            <person name="Cerqueira G.C."/>
            <person name="Chen F."/>
            <person name="Chen W."/>
            <person name="Choi C."/>
            <person name="Clum A."/>
            <person name="Dos Santos R.A."/>
            <person name="Damasio A.R."/>
            <person name="Diallinas G."/>
            <person name="Emri T."/>
            <person name="Fekete E."/>
            <person name="Flipphi M."/>
            <person name="Freyberg S."/>
            <person name="Gallo A."/>
            <person name="Gournas C."/>
            <person name="Habgood R."/>
            <person name="Hainaut M."/>
            <person name="Harispe M.L."/>
            <person name="Henrissat B."/>
            <person name="Hilden K.S."/>
            <person name="Hope R."/>
            <person name="Hossain A."/>
            <person name="Karabika E."/>
            <person name="Karaffa L."/>
            <person name="Karanyi Z."/>
            <person name="Krasevec N."/>
            <person name="Kuo A."/>
            <person name="Kusch H."/>
            <person name="LaButti K."/>
            <person name="Lagendijk E.L."/>
            <person name="Lapidus A."/>
            <person name="Levasseur A."/>
            <person name="Lindquist E."/>
            <person name="Lipzen A."/>
            <person name="Logrieco A.F."/>
            <person name="MacCabe A."/>
            <person name="Maekelae M.R."/>
            <person name="Malavazi I."/>
            <person name="Melin P."/>
            <person name="Meyer V."/>
            <person name="Mielnichuk N."/>
            <person name="Miskei M."/>
            <person name="Molnar A.P."/>
            <person name="Mule G."/>
            <person name="Ngan C.Y."/>
            <person name="Orejas M."/>
            <person name="Orosz E."/>
            <person name="Ouedraogo J.P."/>
            <person name="Overkamp K.M."/>
            <person name="Park H.-S."/>
            <person name="Perrone G."/>
            <person name="Piumi F."/>
            <person name="Punt P.J."/>
            <person name="Ram A.F."/>
            <person name="Ramon A."/>
            <person name="Rauscher S."/>
            <person name="Record E."/>
            <person name="Riano-Pachon D.M."/>
            <person name="Robert V."/>
            <person name="Roehrig J."/>
            <person name="Ruller R."/>
            <person name="Salamov A."/>
            <person name="Salih N.S."/>
            <person name="Samson R.A."/>
            <person name="Sandor E."/>
            <person name="Sanguinetti M."/>
            <person name="Schuetze T."/>
            <person name="Sepcic K."/>
            <person name="Shelest E."/>
            <person name="Sherlock G."/>
            <person name="Sophianopoulou V."/>
            <person name="Squina F.M."/>
            <person name="Sun H."/>
            <person name="Susca A."/>
            <person name="Todd R.B."/>
            <person name="Tsang A."/>
            <person name="Unkles S.E."/>
            <person name="van de Wiele N."/>
            <person name="van Rossen-Uffink D."/>
            <person name="Oliveira J.V."/>
            <person name="Vesth T.C."/>
            <person name="Visser J."/>
            <person name="Yu J.-H."/>
            <person name="Zhou M."/>
            <person name="Andersen M.R."/>
            <person name="Archer D.B."/>
            <person name="Baker S.E."/>
            <person name="Benoit I."/>
            <person name="Brakhage A.A."/>
            <person name="Braus G.H."/>
            <person name="Fischer R."/>
            <person name="Frisvad J.C."/>
            <person name="Goldman G.H."/>
            <person name="Houbraken J."/>
            <person name="Oakley B."/>
            <person name="Pocsi I."/>
            <person name="Scazzocchio C."/>
            <person name="Seiboth B."/>
            <person name="vanKuyk P.A."/>
            <person name="Wortman J."/>
            <person name="Dyer P.S."/>
            <person name="Grigoriev I.V."/>
        </authorList>
    </citation>
    <scope>NUCLEOTIDE SEQUENCE [LARGE SCALE GENOMIC DNA]</scope>
    <source>
        <strain evidence="5">DTO 134E9</strain>
    </source>
</reference>
<keyword evidence="2" id="KW-0812">Transmembrane</keyword>
<feature type="signal peptide" evidence="3">
    <location>
        <begin position="1"/>
        <end position="18"/>
    </location>
</feature>
<feature type="region of interest" description="Disordered" evidence="1">
    <location>
        <begin position="251"/>
        <end position="278"/>
    </location>
</feature>
<proteinExistence type="predicted"/>
<dbReference type="EMBL" id="KV878209">
    <property type="protein sequence ID" value="OJJ40181.1"/>
    <property type="molecule type" value="Genomic_DNA"/>
</dbReference>
<protein>
    <recommendedName>
        <fullName evidence="6">Mid2 domain-containing protein</fullName>
    </recommendedName>
</protein>